<organism evidence="1 2">
    <name type="scientific">Cryptolaemus montrouzieri</name>
    <dbReference type="NCBI Taxonomy" id="559131"/>
    <lineage>
        <taxon>Eukaryota</taxon>
        <taxon>Metazoa</taxon>
        <taxon>Ecdysozoa</taxon>
        <taxon>Arthropoda</taxon>
        <taxon>Hexapoda</taxon>
        <taxon>Insecta</taxon>
        <taxon>Pterygota</taxon>
        <taxon>Neoptera</taxon>
        <taxon>Endopterygota</taxon>
        <taxon>Coleoptera</taxon>
        <taxon>Polyphaga</taxon>
        <taxon>Cucujiformia</taxon>
        <taxon>Coccinelloidea</taxon>
        <taxon>Coccinellidae</taxon>
        <taxon>Scymninae</taxon>
        <taxon>Scymnini</taxon>
        <taxon>Cryptolaemus</taxon>
    </lineage>
</organism>
<keyword evidence="2" id="KW-1185">Reference proteome</keyword>
<evidence type="ECO:0000313" key="1">
    <source>
        <dbReference type="EMBL" id="KAL3286418.1"/>
    </source>
</evidence>
<evidence type="ECO:0000313" key="2">
    <source>
        <dbReference type="Proteomes" id="UP001516400"/>
    </source>
</evidence>
<protein>
    <submittedName>
        <fullName evidence="1">Uncharacterized protein</fullName>
    </submittedName>
</protein>
<reference evidence="1 2" key="1">
    <citation type="journal article" date="2021" name="BMC Biol.">
        <title>Horizontally acquired antibacterial genes associated with adaptive radiation of ladybird beetles.</title>
        <authorList>
            <person name="Li H.S."/>
            <person name="Tang X.F."/>
            <person name="Huang Y.H."/>
            <person name="Xu Z.Y."/>
            <person name="Chen M.L."/>
            <person name="Du X.Y."/>
            <person name="Qiu B.Y."/>
            <person name="Chen P.T."/>
            <person name="Zhang W."/>
            <person name="Slipinski A."/>
            <person name="Escalona H.E."/>
            <person name="Waterhouse R.M."/>
            <person name="Zwick A."/>
            <person name="Pang H."/>
        </authorList>
    </citation>
    <scope>NUCLEOTIDE SEQUENCE [LARGE SCALE GENOMIC DNA]</scope>
    <source>
        <strain evidence="1">SYSU2018</strain>
    </source>
</reference>
<sequence>MALNTTSEPVLQRVFWEAGVNPRTNRKRQPTHSVKSKIQSHVKVTVCLLLLLSTIQSSVANYTFTKLTQGIFVEHIGQAQLCKKARERTDGTHYEELAHHISETVVEISHNMENILNIRALRNKRGLFGEFMTSVFGVNDQVYRDIDSLQDNQNHLINTANQEAKLLISGTSTMKGTKDRINKKLENFRKKQAK</sequence>
<dbReference type="Proteomes" id="UP001516400">
    <property type="component" value="Unassembled WGS sequence"/>
</dbReference>
<dbReference type="AlphaFoldDB" id="A0ABD2P6R3"/>
<name>A0ABD2P6R3_9CUCU</name>
<gene>
    <name evidence="1" type="ORF">HHI36_000926</name>
</gene>
<dbReference type="EMBL" id="JABFTP020000185">
    <property type="protein sequence ID" value="KAL3286418.1"/>
    <property type="molecule type" value="Genomic_DNA"/>
</dbReference>
<comment type="caution">
    <text evidence="1">The sequence shown here is derived from an EMBL/GenBank/DDBJ whole genome shotgun (WGS) entry which is preliminary data.</text>
</comment>
<proteinExistence type="predicted"/>
<accession>A0ABD2P6R3</accession>